<evidence type="ECO:0000256" key="1">
    <source>
        <dbReference type="SAM" id="Phobius"/>
    </source>
</evidence>
<keyword evidence="1" id="KW-0812">Transmembrane</keyword>
<sequence length="187" mass="21311">MYRSTKRPSSPLQRRTLYLSPRPLHPQIRMLIVHFLLLLSSFFFLFFFFRHPCLRTAISLSQDAALFQRPRVSVRTWAMLRGAHELRNAKVPKEISPHSQVYELSRTDRKTPMIHLDPTFSVPPTCRGEALVVTLAFASVLIIAAYPRQAVLSLLGNNKPSERDALSCSSASFPSPFPSSSWFVLRV</sequence>
<keyword evidence="1" id="KW-1133">Transmembrane helix</keyword>
<organism evidence="2 3">
    <name type="scientific">Decorospora gaudefroyi</name>
    <dbReference type="NCBI Taxonomy" id="184978"/>
    <lineage>
        <taxon>Eukaryota</taxon>
        <taxon>Fungi</taxon>
        <taxon>Dikarya</taxon>
        <taxon>Ascomycota</taxon>
        <taxon>Pezizomycotina</taxon>
        <taxon>Dothideomycetes</taxon>
        <taxon>Pleosporomycetidae</taxon>
        <taxon>Pleosporales</taxon>
        <taxon>Pleosporineae</taxon>
        <taxon>Pleosporaceae</taxon>
        <taxon>Decorospora</taxon>
    </lineage>
</organism>
<gene>
    <name evidence="2" type="ORF">BDW02DRAFT_353034</name>
</gene>
<evidence type="ECO:0000313" key="3">
    <source>
        <dbReference type="Proteomes" id="UP000800040"/>
    </source>
</evidence>
<keyword evidence="1" id="KW-0472">Membrane</keyword>
<dbReference type="EMBL" id="ML975308">
    <property type="protein sequence ID" value="KAF1834035.1"/>
    <property type="molecule type" value="Genomic_DNA"/>
</dbReference>
<accession>A0A6A5K8B0</accession>
<keyword evidence="3" id="KW-1185">Reference proteome</keyword>
<protein>
    <recommendedName>
        <fullName evidence="4">Transmembrane protein</fullName>
    </recommendedName>
</protein>
<reference evidence="2" key="1">
    <citation type="submission" date="2020-01" db="EMBL/GenBank/DDBJ databases">
        <authorList>
            <consortium name="DOE Joint Genome Institute"/>
            <person name="Haridas S."/>
            <person name="Albert R."/>
            <person name="Binder M."/>
            <person name="Bloem J."/>
            <person name="Labutti K."/>
            <person name="Salamov A."/>
            <person name="Andreopoulos B."/>
            <person name="Baker S.E."/>
            <person name="Barry K."/>
            <person name="Bills G."/>
            <person name="Bluhm B.H."/>
            <person name="Cannon C."/>
            <person name="Castanera R."/>
            <person name="Culley D.E."/>
            <person name="Daum C."/>
            <person name="Ezra D."/>
            <person name="Gonzalez J.B."/>
            <person name="Henrissat B."/>
            <person name="Kuo A."/>
            <person name="Liang C."/>
            <person name="Lipzen A."/>
            <person name="Lutzoni F."/>
            <person name="Magnuson J."/>
            <person name="Mondo S."/>
            <person name="Nolan M."/>
            <person name="Ohm R."/>
            <person name="Pangilinan J."/>
            <person name="Park H.-J."/>
            <person name="Ramirez L."/>
            <person name="Alfaro M."/>
            <person name="Sun H."/>
            <person name="Tritt A."/>
            <person name="Yoshinaga Y."/>
            <person name="Zwiers L.-H."/>
            <person name="Turgeon B.G."/>
            <person name="Goodwin S.B."/>
            <person name="Spatafora J.W."/>
            <person name="Crous P.W."/>
            <person name="Grigoriev I.V."/>
        </authorList>
    </citation>
    <scope>NUCLEOTIDE SEQUENCE</scope>
    <source>
        <strain evidence="2">P77</strain>
    </source>
</reference>
<feature type="transmembrane region" description="Helical" evidence="1">
    <location>
        <begin position="28"/>
        <end position="49"/>
    </location>
</feature>
<dbReference type="Proteomes" id="UP000800040">
    <property type="component" value="Unassembled WGS sequence"/>
</dbReference>
<proteinExistence type="predicted"/>
<evidence type="ECO:0008006" key="4">
    <source>
        <dbReference type="Google" id="ProtNLM"/>
    </source>
</evidence>
<name>A0A6A5K8B0_9PLEO</name>
<evidence type="ECO:0000313" key="2">
    <source>
        <dbReference type="EMBL" id="KAF1834035.1"/>
    </source>
</evidence>
<dbReference type="AlphaFoldDB" id="A0A6A5K8B0"/>
<feature type="transmembrane region" description="Helical" evidence="1">
    <location>
        <begin position="130"/>
        <end position="147"/>
    </location>
</feature>